<dbReference type="Proteomes" id="UP000238523">
    <property type="component" value="Plasmid pRLN2"/>
</dbReference>
<keyword evidence="1" id="KW-0614">Plasmid</keyword>
<dbReference type="AlphaFoldDB" id="A0A2K9ZF51"/>
<dbReference type="EMBL" id="CP025014">
    <property type="protein sequence ID" value="AUW46869.1"/>
    <property type="molecule type" value="Genomic_DNA"/>
</dbReference>
<reference evidence="1 2" key="1">
    <citation type="submission" date="2017-11" db="EMBL/GenBank/DDBJ databases">
        <title>Complete genome of Rhizobium leguminosarum Norway, an ineffective micro-symbiont.</title>
        <authorList>
            <person name="Hoffrichter A."/>
            <person name="Liang J."/>
            <person name="Brachmann A."/>
            <person name="Marin M."/>
        </authorList>
    </citation>
    <scope>NUCLEOTIDE SEQUENCE [LARGE SCALE GENOMIC DNA]</scope>
    <source>
        <strain evidence="1 2">Norway</strain>
        <plasmid evidence="2">Plasmid prln2</plasmid>
    </source>
</reference>
<evidence type="ECO:0000313" key="2">
    <source>
        <dbReference type="Proteomes" id="UP000238523"/>
    </source>
</evidence>
<organism evidence="1 2">
    <name type="scientific">Rhizobium leguminosarum</name>
    <dbReference type="NCBI Taxonomy" id="384"/>
    <lineage>
        <taxon>Bacteria</taxon>
        <taxon>Pseudomonadati</taxon>
        <taxon>Pseudomonadota</taxon>
        <taxon>Alphaproteobacteria</taxon>
        <taxon>Hyphomicrobiales</taxon>
        <taxon>Rhizobiaceae</taxon>
        <taxon>Rhizobium/Agrobacterium group</taxon>
        <taxon>Rhizobium</taxon>
    </lineage>
</organism>
<evidence type="ECO:0000313" key="1">
    <source>
        <dbReference type="EMBL" id="AUW46869.1"/>
    </source>
</evidence>
<name>A0A2K9ZF51_RHILE</name>
<geneLocation type="plasmid" evidence="2">
    <name>prln2</name>
</geneLocation>
<proteinExistence type="predicted"/>
<gene>
    <name evidence="1" type="ORF">CUJ84_pRLN2000331</name>
</gene>
<protein>
    <submittedName>
        <fullName evidence="1">Uncharacterized protein</fullName>
    </submittedName>
</protein>
<sequence>MCLTPKHLWTGWPALQPDATFFGESGLILTSLILHLLSTEDRLYLVVENGFLLPANILLEVFTCANGISHKKDFAI</sequence>
<accession>A0A2K9ZF51</accession>